<dbReference type="Proteomes" id="UP000187283">
    <property type="component" value="Unassembled WGS sequence"/>
</dbReference>
<accession>A0A1R1Y215</accession>
<reference evidence="1 2" key="1">
    <citation type="submission" date="2017-01" db="EMBL/GenBank/DDBJ databases">
        <authorList>
            <person name="Mah S.A."/>
            <person name="Swanson W.J."/>
            <person name="Moy G.W."/>
            <person name="Vacquier V.D."/>
        </authorList>
    </citation>
    <scope>NUCLEOTIDE SEQUENCE [LARGE SCALE GENOMIC DNA]</scope>
    <source>
        <strain evidence="1 2">GSMNP</strain>
    </source>
</reference>
<evidence type="ECO:0000313" key="1">
    <source>
        <dbReference type="EMBL" id="OMJ20875.1"/>
    </source>
</evidence>
<proteinExistence type="predicted"/>
<dbReference type="EMBL" id="LSSN01001138">
    <property type="protein sequence ID" value="OMJ20875.1"/>
    <property type="molecule type" value="Genomic_DNA"/>
</dbReference>
<dbReference type="OrthoDB" id="10299488at2759"/>
<gene>
    <name evidence="1" type="ORF">AYI70_g3813</name>
</gene>
<keyword evidence="2" id="KW-1185">Reference proteome</keyword>
<name>A0A1R1Y215_9FUNG</name>
<dbReference type="AlphaFoldDB" id="A0A1R1Y215"/>
<protein>
    <submittedName>
        <fullName evidence="1">Uncharacterized protein</fullName>
    </submittedName>
</protein>
<sequence length="108" mass="12160">MNDVLFKRKSRRFESVEKAREKLANETGNSMTFKILRKQPSSLIGGGKSQTRGLLLVKIPQHLDYFELDGCGDSGGNKNKGFLIDIMKATSINIKTKLQRFGSQIKKK</sequence>
<comment type="caution">
    <text evidence="1">The sequence shown here is derived from an EMBL/GenBank/DDBJ whole genome shotgun (WGS) entry which is preliminary data.</text>
</comment>
<organism evidence="1 2">
    <name type="scientific">Smittium culicis</name>
    <dbReference type="NCBI Taxonomy" id="133412"/>
    <lineage>
        <taxon>Eukaryota</taxon>
        <taxon>Fungi</taxon>
        <taxon>Fungi incertae sedis</taxon>
        <taxon>Zoopagomycota</taxon>
        <taxon>Kickxellomycotina</taxon>
        <taxon>Harpellomycetes</taxon>
        <taxon>Harpellales</taxon>
        <taxon>Legeriomycetaceae</taxon>
        <taxon>Smittium</taxon>
    </lineage>
</organism>
<evidence type="ECO:0000313" key="2">
    <source>
        <dbReference type="Proteomes" id="UP000187283"/>
    </source>
</evidence>